<keyword evidence="3" id="KW-0805">Transcription regulation</keyword>
<dbReference type="PANTHER" id="PTHR21964">
    <property type="entry name" value="BREAST CANCER METASTASIS-SUPPRESSOR 1"/>
    <property type="match status" value="1"/>
</dbReference>
<feature type="compositionally biased region" description="Polar residues" evidence="6">
    <location>
        <begin position="205"/>
        <end position="215"/>
    </location>
</feature>
<evidence type="ECO:0000256" key="4">
    <source>
        <dbReference type="ARBA" id="ARBA00023163"/>
    </source>
</evidence>
<feature type="region of interest" description="Disordered" evidence="6">
    <location>
        <begin position="460"/>
        <end position="522"/>
    </location>
</feature>
<gene>
    <name evidence="7" type="ORF">PV09_01620</name>
</gene>
<dbReference type="GeneID" id="27309593"/>
<evidence type="ECO:0000313" key="7">
    <source>
        <dbReference type="EMBL" id="KIW07680.1"/>
    </source>
</evidence>
<dbReference type="OrthoDB" id="70376at2759"/>
<evidence type="ECO:0000256" key="1">
    <source>
        <dbReference type="ARBA" id="ARBA00004123"/>
    </source>
</evidence>
<organism evidence="7 8">
    <name type="scientific">Verruconis gallopava</name>
    <dbReference type="NCBI Taxonomy" id="253628"/>
    <lineage>
        <taxon>Eukaryota</taxon>
        <taxon>Fungi</taxon>
        <taxon>Dikarya</taxon>
        <taxon>Ascomycota</taxon>
        <taxon>Pezizomycotina</taxon>
        <taxon>Dothideomycetes</taxon>
        <taxon>Pleosporomycetidae</taxon>
        <taxon>Venturiales</taxon>
        <taxon>Sympoventuriaceae</taxon>
        <taxon>Verruconis</taxon>
    </lineage>
</organism>
<evidence type="ECO:0008006" key="9">
    <source>
        <dbReference type="Google" id="ProtNLM"/>
    </source>
</evidence>
<comment type="subcellular location">
    <subcellularLocation>
        <location evidence="1">Nucleus</location>
    </subcellularLocation>
</comment>
<dbReference type="AlphaFoldDB" id="A0A0D2AMH5"/>
<dbReference type="Proteomes" id="UP000053259">
    <property type="component" value="Unassembled WGS sequence"/>
</dbReference>
<dbReference type="GO" id="GO:0005654">
    <property type="term" value="C:nucleoplasm"/>
    <property type="evidence" value="ECO:0007669"/>
    <property type="project" value="UniProtKB-ARBA"/>
</dbReference>
<keyword evidence="2" id="KW-0678">Repressor</keyword>
<name>A0A0D2AMH5_9PEZI</name>
<dbReference type="RefSeq" id="XP_016217549.1">
    <property type="nucleotide sequence ID" value="XM_016354537.1"/>
</dbReference>
<dbReference type="EMBL" id="KN847532">
    <property type="protein sequence ID" value="KIW07680.1"/>
    <property type="molecule type" value="Genomic_DNA"/>
</dbReference>
<proteinExistence type="predicted"/>
<evidence type="ECO:0000256" key="6">
    <source>
        <dbReference type="SAM" id="MobiDB-lite"/>
    </source>
</evidence>
<dbReference type="Pfam" id="PF08598">
    <property type="entry name" value="Sds3"/>
    <property type="match status" value="1"/>
</dbReference>
<dbReference type="VEuPathDB" id="FungiDB:PV09_01620"/>
<evidence type="ECO:0000313" key="8">
    <source>
        <dbReference type="Proteomes" id="UP000053259"/>
    </source>
</evidence>
<feature type="compositionally biased region" description="Polar residues" evidence="6">
    <location>
        <begin position="480"/>
        <end position="493"/>
    </location>
</feature>
<dbReference type="GO" id="GO:0010468">
    <property type="term" value="P:regulation of gene expression"/>
    <property type="evidence" value="ECO:0007669"/>
    <property type="project" value="UniProtKB-ARBA"/>
</dbReference>
<dbReference type="SMART" id="SM01401">
    <property type="entry name" value="Sds3"/>
    <property type="match status" value="1"/>
</dbReference>
<sequence length="522" mass="56972">MARNRSPSPDMNSRLSGSPAPMSQSKRDKRRAMLSERLQEMVSSFSANLRPHYEAQANAIQVDINLIHRANPYQNKPLPDSPDDIANLIRETVGGKIPADPAAEADFLADAGKLYTKFVHEVNDALEERDVNLTLLHNRHRATMAELEQRYNFYVRMAHEEHRMLANTIRERLIAQLTRKRDRLLKEKDMLDIGDSNALLLHPNQFSLINPSSPGSGHKRATRNTGRRGGDTEDQAEGRRKRQRLFDEPEGQSPALGPSRADVGIGSPYRDAKAKTVWQQQEAPLYSIERLFTEKELSMTMNTAAIAARHFLLKPQANGQANGNGVNGTHAEADEGVESGTATANDVDQDDDATPAAPGMERITSTSHHATRGTTKALQGLSSLNSGDVPLGTIIPTYVPAAIGSKANGAPAMVSQLSAAEIDADLAIMLRDTHGDDEMNNKLLERALGPQPTAEYQYRPPSLMNGGQEPPPPSLLAPVQTISMSRQNSQQGNAEALPMSRSNSARGAAMQRSASGLSRRGR</sequence>
<keyword evidence="5" id="KW-0539">Nucleus</keyword>
<reference evidence="7 8" key="1">
    <citation type="submission" date="2015-01" db="EMBL/GenBank/DDBJ databases">
        <title>The Genome Sequence of Ochroconis gallopava CBS43764.</title>
        <authorList>
            <consortium name="The Broad Institute Genomics Platform"/>
            <person name="Cuomo C."/>
            <person name="de Hoog S."/>
            <person name="Gorbushina A."/>
            <person name="Stielow B."/>
            <person name="Teixiera M."/>
            <person name="Abouelleil A."/>
            <person name="Chapman S.B."/>
            <person name="Priest M."/>
            <person name="Young S.K."/>
            <person name="Wortman J."/>
            <person name="Nusbaum C."/>
            <person name="Birren B."/>
        </authorList>
    </citation>
    <scope>NUCLEOTIDE SEQUENCE [LARGE SCALE GENOMIC DNA]</scope>
    <source>
        <strain evidence="7 8">CBS 43764</strain>
    </source>
</reference>
<keyword evidence="8" id="KW-1185">Reference proteome</keyword>
<feature type="region of interest" description="Disordered" evidence="6">
    <location>
        <begin position="205"/>
        <end position="267"/>
    </location>
</feature>
<dbReference type="HOGENOM" id="CLU_031130_0_0_1"/>
<evidence type="ECO:0000256" key="3">
    <source>
        <dbReference type="ARBA" id="ARBA00023015"/>
    </source>
</evidence>
<feature type="region of interest" description="Disordered" evidence="6">
    <location>
        <begin position="1"/>
        <end position="30"/>
    </location>
</feature>
<feature type="compositionally biased region" description="Polar residues" evidence="6">
    <location>
        <begin position="1"/>
        <end position="24"/>
    </location>
</feature>
<feature type="compositionally biased region" description="Polar residues" evidence="6">
    <location>
        <begin position="363"/>
        <end position="372"/>
    </location>
</feature>
<protein>
    <recommendedName>
        <fullName evidence="9">Deacetylase complex subunit Sds3</fullName>
    </recommendedName>
</protein>
<evidence type="ECO:0000256" key="2">
    <source>
        <dbReference type="ARBA" id="ARBA00022491"/>
    </source>
</evidence>
<feature type="compositionally biased region" description="Basic residues" evidence="6">
    <location>
        <begin position="217"/>
        <end position="226"/>
    </location>
</feature>
<dbReference type="STRING" id="253628.A0A0D2AMH5"/>
<keyword evidence="4" id="KW-0804">Transcription</keyword>
<evidence type="ECO:0000256" key="5">
    <source>
        <dbReference type="ARBA" id="ARBA00023242"/>
    </source>
</evidence>
<dbReference type="InParanoid" id="A0A0D2AMH5"/>
<accession>A0A0D2AMH5</accession>
<feature type="region of interest" description="Disordered" evidence="6">
    <location>
        <begin position="341"/>
        <end position="372"/>
    </location>
</feature>
<dbReference type="InterPro" id="IPR013907">
    <property type="entry name" value="Sds3"/>
</dbReference>